<name>A0ACA9M4Y4_9GLOM</name>
<gene>
    <name evidence="1" type="ORF">SCALOS_LOCUS5828</name>
</gene>
<feature type="non-terminal residue" evidence="1">
    <location>
        <position position="1"/>
    </location>
</feature>
<evidence type="ECO:0000313" key="2">
    <source>
        <dbReference type="Proteomes" id="UP000789860"/>
    </source>
</evidence>
<evidence type="ECO:0000313" key="1">
    <source>
        <dbReference type="EMBL" id="CAG8570377.1"/>
    </source>
</evidence>
<proteinExistence type="predicted"/>
<keyword evidence="2" id="KW-1185">Reference proteome</keyword>
<comment type="caution">
    <text evidence="1">The sequence shown here is derived from an EMBL/GenBank/DDBJ whole genome shotgun (WGS) entry which is preliminary data.</text>
</comment>
<accession>A0ACA9M4Y4</accession>
<organism evidence="1 2">
    <name type="scientific">Scutellospora calospora</name>
    <dbReference type="NCBI Taxonomy" id="85575"/>
    <lineage>
        <taxon>Eukaryota</taxon>
        <taxon>Fungi</taxon>
        <taxon>Fungi incertae sedis</taxon>
        <taxon>Mucoromycota</taxon>
        <taxon>Glomeromycotina</taxon>
        <taxon>Glomeromycetes</taxon>
        <taxon>Diversisporales</taxon>
        <taxon>Gigasporaceae</taxon>
        <taxon>Scutellospora</taxon>
    </lineage>
</organism>
<dbReference type="EMBL" id="CAJVPM010010136">
    <property type="protein sequence ID" value="CAG8570377.1"/>
    <property type="molecule type" value="Genomic_DNA"/>
</dbReference>
<reference evidence="1" key="1">
    <citation type="submission" date="2021-06" db="EMBL/GenBank/DDBJ databases">
        <authorList>
            <person name="Kallberg Y."/>
            <person name="Tangrot J."/>
            <person name="Rosling A."/>
        </authorList>
    </citation>
    <scope>NUCLEOTIDE SEQUENCE</scope>
    <source>
        <strain evidence="1">AU212A</strain>
    </source>
</reference>
<dbReference type="Proteomes" id="UP000789860">
    <property type="component" value="Unassembled WGS sequence"/>
</dbReference>
<protein>
    <submittedName>
        <fullName evidence="1">7080_t:CDS:1</fullName>
    </submittedName>
</protein>
<sequence length="84" mass="9897">FSLAKQAKELSYIFLDLVSNYSDQGLSNYKILKSGYWKKASSQVVIKKLEAFQNLILELRDQEFSQFSICVNYYNQIVVTDYFY</sequence>